<keyword evidence="3" id="KW-0949">S-adenosyl-L-methionine</keyword>
<evidence type="ECO:0000256" key="5">
    <source>
        <dbReference type="ARBA" id="ARBA00023004"/>
    </source>
</evidence>
<organism evidence="8 9">
    <name type="scientific">Desulfobotulus pelophilus</name>
    <dbReference type="NCBI Taxonomy" id="2823377"/>
    <lineage>
        <taxon>Bacteria</taxon>
        <taxon>Pseudomonadati</taxon>
        <taxon>Thermodesulfobacteriota</taxon>
        <taxon>Desulfobacteria</taxon>
        <taxon>Desulfobacterales</taxon>
        <taxon>Desulfobacteraceae</taxon>
        <taxon>Desulfobotulus</taxon>
    </lineage>
</organism>
<accession>A0ABT3NCZ6</accession>
<dbReference type="PROSITE" id="PS51918">
    <property type="entry name" value="RADICAL_SAM"/>
    <property type="match status" value="1"/>
</dbReference>
<keyword evidence="6" id="KW-0411">Iron-sulfur</keyword>
<evidence type="ECO:0000256" key="4">
    <source>
        <dbReference type="ARBA" id="ARBA00022723"/>
    </source>
</evidence>
<dbReference type="EMBL" id="JAPFPW010000033">
    <property type="protein sequence ID" value="MCW7755339.1"/>
    <property type="molecule type" value="Genomic_DNA"/>
</dbReference>
<keyword evidence="2" id="KW-0004">4Fe-4S</keyword>
<sequence length="188" mass="21339">MVIPEHLQIEIVAGICSADCIMCTIKDTPRKGILSINDYASILKKFEPYTDKLQYLTLHGMGEPLLDKTLPAKIALAKKKGFKGIGFATNATHLTRDKTEALLDCGLNTIIFSLDGITKKTHENIRRGVDYDDIMEKILYFIKRRNQQNALDTKIIVRMIRQESNQHECDDYRTFWNGHLSPANGDLV</sequence>
<evidence type="ECO:0000313" key="8">
    <source>
        <dbReference type="EMBL" id="MCW7755339.1"/>
    </source>
</evidence>
<evidence type="ECO:0000256" key="1">
    <source>
        <dbReference type="ARBA" id="ARBA00001966"/>
    </source>
</evidence>
<keyword evidence="5" id="KW-0408">Iron</keyword>
<dbReference type="Pfam" id="PF04055">
    <property type="entry name" value="Radical_SAM"/>
    <property type="match status" value="1"/>
</dbReference>
<evidence type="ECO:0000256" key="6">
    <source>
        <dbReference type="ARBA" id="ARBA00023014"/>
    </source>
</evidence>
<evidence type="ECO:0000256" key="3">
    <source>
        <dbReference type="ARBA" id="ARBA00022691"/>
    </source>
</evidence>
<keyword evidence="9" id="KW-1185">Reference proteome</keyword>
<dbReference type="Gene3D" id="3.20.20.70">
    <property type="entry name" value="Aldolase class I"/>
    <property type="match status" value="1"/>
</dbReference>
<dbReference type="SFLD" id="SFLDS00029">
    <property type="entry name" value="Radical_SAM"/>
    <property type="match status" value="1"/>
</dbReference>
<gene>
    <name evidence="8" type="ORF">OOT00_15250</name>
</gene>
<feature type="domain" description="Radical SAM core" evidence="7">
    <location>
        <begin position="1"/>
        <end position="188"/>
    </location>
</feature>
<reference evidence="8 9" key="1">
    <citation type="submission" date="2022-11" db="EMBL/GenBank/DDBJ databases">
        <title>Desulfobotulus tamanensis H1 sp. nov. - anaerobic, alkaliphilic, sulphate reducing bacterium isolated from terrestrial mud volcano.</title>
        <authorList>
            <person name="Frolova A."/>
            <person name="Merkel A.Y."/>
            <person name="Slobodkin A.I."/>
        </authorList>
    </citation>
    <scope>NUCLEOTIDE SEQUENCE [LARGE SCALE GENOMIC DNA]</scope>
    <source>
        <strain evidence="8 9">H1</strain>
    </source>
</reference>
<keyword evidence="4" id="KW-0479">Metal-binding</keyword>
<evidence type="ECO:0000256" key="2">
    <source>
        <dbReference type="ARBA" id="ARBA00022485"/>
    </source>
</evidence>
<dbReference type="InterPro" id="IPR007197">
    <property type="entry name" value="rSAM"/>
</dbReference>
<dbReference type="SUPFAM" id="SSF102114">
    <property type="entry name" value="Radical SAM enzymes"/>
    <property type="match status" value="1"/>
</dbReference>
<comment type="cofactor">
    <cofactor evidence="1">
        <name>[4Fe-4S] cluster</name>
        <dbReference type="ChEBI" id="CHEBI:49883"/>
    </cofactor>
</comment>
<protein>
    <submittedName>
        <fullName evidence="8">Radical SAM protein</fullName>
    </submittedName>
</protein>
<comment type="caution">
    <text evidence="8">The sequence shown here is derived from an EMBL/GenBank/DDBJ whole genome shotgun (WGS) entry which is preliminary data.</text>
</comment>
<dbReference type="PANTHER" id="PTHR43787:SF10">
    <property type="entry name" value="COFACTOR MODIFYING PROTEIN"/>
    <property type="match status" value="1"/>
</dbReference>
<evidence type="ECO:0000313" key="9">
    <source>
        <dbReference type="Proteomes" id="UP001209681"/>
    </source>
</evidence>
<dbReference type="InterPro" id="IPR013785">
    <property type="entry name" value="Aldolase_TIM"/>
</dbReference>
<proteinExistence type="predicted"/>
<dbReference type="CDD" id="cd01335">
    <property type="entry name" value="Radical_SAM"/>
    <property type="match status" value="1"/>
</dbReference>
<feature type="non-terminal residue" evidence="8">
    <location>
        <position position="188"/>
    </location>
</feature>
<dbReference type="RefSeq" id="WP_265426283.1">
    <property type="nucleotide sequence ID" value="NZ_JAPFPW010000033.1"/>
</dbReference>
<dbReference type="SFLD" id="SFLDG01067">
    <property type="entry name" value="SPASM/twitch_domain_containing"/>
    <property type="match status" value="1"/>
</dbReference>
<evidence type="ECO:0000259" key="7">
    <source>
        <dbReference type="PROSITE" id="PS51918"/>
    </source>
</evidence>
<name>A0ABT3NCZ6_9BACT</name>
<dbReference type="Proteomes" id="UP001209681">
    <property type="component" value="Unassembled WGS sequence"/>
</dbReference>
<dbReference type="PANTHER" id="PTHR43787">
    <property type="entry name" value="FEMO COFACTOR BIOSYNTHESIS PROTEIN NIFB-RELATED"/>
    <property type="match status" value="1"/>
</dbReference>
<dbReference type="InterPro" id="IPR058240">
    <property type="entry name" value="rSAM_sf"/>
</dbReference>